<feature type="region of interest" description="Disordered" evidence="1">
    <location>
        <begin position="1"/>
        <end position="20"/>
    </location>
</feature>
<protein>
    <submittedName>
        <fullName evidence="2">Uncharacterized protein</fullName>
    </submittedName>
</protein>
<dbReference type="EMBL" id="CP089275">
    <property type="protein sequence ID" value="USP74652.1"/>
    <property type="molecule type" value="Genomic_DNA"/>
</dbReference>
<feature type="compositionally biased region" description="Acidic residues" evidence="1">
    <location>
        <begin position="67"/>
        <end position="86"/>
    </location>
</feature>
<name>A0A9Q8Z1X7_CURCL</name>
<reference evidence="2" key="1">
    <citation type="submission" date="2021-12" db="EMBL/GenBank/DDBJ databases">
        <title>Curvularia clavata genome.</title>
        <authorList>
            <person name="Cao Y."/>
        </authorList>
    </citation>
    <scope>NUCLEOTIDE SEQUENCE</scope>
    <source>
        <strain evidence="2">Yc1106</strain>
    </source>
</reference>
<accession>A0A9Q8Z1X7</accession>
<evidence type="ECO:0000313" key="2">
    <source>
        <dbReference type="EMBL" id="USP74652.1"/>
    </source>
</evidence>
<dbReference type="VEuPathDB" id="FungiDB:yc1106_01926"/>
<dbReference type="PANTHER" id="PTHR38167">
    <property type="entry name" value="C2H2-TYPE DOMAIN-CONTAINING PROTEIN"/>
    <property type="match status" value="1"/>
</dbReference>
<evidence type="ECO:0000313" key="3">
    <source>
        <dbReference type="Proteomes" id="UP001056012"/>
    </source>
</evidence>
<evidence type="ECO:0000256" key="1">
    <source>
        <dbReference type="SAM" id="MobiDB-lite"/>
    </source>
</evidence>
<organism evidence="2 3">
    <name type="scientific">Curvularia clavata</name>
    <dbReference type="NCBI Taxonomy" id="95742"/>
    <lineage>
        <taxon>Eukaryota</taxon>
        <taxon>Fungi</taxon>
        <taxon>Dikarya</taxon>
        <taxon>Ascomycota</taxon>
        <taxon>Pezizomycotina</taxon>
        <taxon>Dothideomycetes</taxon>
        <taxon>Pleosporomycetidae</taxon>
        <taxon>Pleosporales</taxon>
        <taxon>Pleosporineae</taxon>
        <taxon>Pleosporaceae</taxon>
        <taxon>Curvularia</taxon>
    </lineage>
</organism>
<dbReference type="OrthoDB" id="5422613at2759"/>
<proteinExistence type="predicted"/>
<dbReference type="AlphaFoldDB" id="A0A9Q8Z1X7"/>
<keyword evidence="3" id="KW-1185">Reference proteome</keyword>
<feature type="region of interest" description="Disordered" evidence="1">
    <location>
        <begin position="63"/>
        <end position="88"/>
    </location>
</feature>
<sequence>MACSDTHSQPSPQEIQNLHNAIDSATPERVRALLKHLSTTSPANFAYVQGELILQPGTLKRARLEHGDEDEEDDVAGSDYSDEETDAPARRQRFEICEQCDKEYDVLHNEKRSCQWHTGKLEVDYKRDF</sequence>
<dbReference type="Proteomes" id="UP001056012">
    <property type="component" value="Chromosome 2"/>
</dbReference>
<dbReference type="PANTHER" id="PTHR38167:SF1">
    <property type="entry name" value="C2H2-TYPE DOMAIN-CONTAINING PROTEIN"/>
    <property type="match status" value="1"/>
</dbReference>
<feature type="compositionally biased region" description="Polar residues" evidence="1">
    <location>
        <begin position="1"/>
        <end position="19"/>
    </location>
</feature>
<gene>
    <name evidence="2" type="ORF">yc1106_01926</name>
</gene>